<keyword evidence="7" id="KW-0690">Ribosome biogenesis</keyword>
<dbReference type="PROSITE" id="PS01306">
    <property type="entry name" value="UPF0054"/>
    <property type="match status" value="1"/>
</dbReference>
<comment type="subcellular location">
    <subcellularLocation>
        <location evidence="7">Cytoplasm</location>
    </subcellularLocation>
</comment>
<comment type="cofactor">
    <cofactor evidence="7">
        <name>Zn(2+)</name>
        <dbReference type="ChEBI" id="CHEBI:29105"/>
    </cofactor>
    <text evidence="7">Binds 1 zinc ion.</text>
</comment>
<dbReference type="InterPro" id="IPR002036">
    <property type="entry name" value="YbeY"/>
</dbReference>
<accession>A0A1H3JUH8</accession>
<reference evidence="8 9" key="1">
    <citation type="submission" date="2016-10" db="EMBL/GenBank/DDBJ databases">
        <authorList>
            <person name="Varghese N."/>
            <person name="Submissions S."/>
        </authorList>
    </citation>
    <scope>NUCLEOTIDE SEQUENCE [LARGE SCALE GENOMIC DNA]</scope>
    <source>
        <strain evidence="8 9">DSM 17997</strain>
    </source>
</reference>
<evidence type="ECO:0000313" key="9">
    <source>
        <dbReference type="Proteomes" id="UP000199663"/>
    </source>
</evidence>
<dbReference type="EC" id="3.1.-.-" evidence="7"/>
<keyword evidence="6 7" id="KW-0862">Zinc</keyword>
<dbReference type="NCBIfam" id="TIGR00043">
    <property type="entry name" value="rRNA maturation RNase YbeY"/>
    <property type="match status" value="1"/>
</dbReference>
<evidence type="ECO:0000256" key="4">
    <source>
        <dbReference type="ARBA" id="ARBA00022759"/>
    </source>
</evidence>
<proteinExistence type="inferred from homology"/>
<feature type="binding site" evidence="7">
    <location>
        <position position="118"/>
    </location>
    <ligand>
        <name>Zn(2+)</name>
        <dbReference type="ChEBI" id="CHEBI:29105"/>
        <note>catalytic</note>
    </ligand>
</feature>
<evidence type="ECO:0000256" key="3">
    <source>
        <dbReference type="ARBA" id="ARBA00022723"/>
    </source>
</evidence>
<evidence type="ECO:0000256" key="1">
    <source>
        <dbReference type="ARBA" id="ARBA00010875"/>
    </source>
</evidence>
<keyword evidence="3 7" id="KW-0479">Metal-binding</keyword>
<dbReference type="SUPFAM" id="SSF55486">
    <property type="entry name" value="Metalloproteases ('zincins'), catalytic domain"/>
    <property type="match status" value="1"/>
</dbReference>
<feature type="binding site" evidence="7">
    <location>
        <position position="108"/>
    </location>
    <ligand>
        <name>Zn(2+)</name>
        <dbReference type="ChEBI" id="CHEBI:29105"/>
        <note>catalytic</note>
    </ligand>
</feature>
<evidence type="ECO:0000256" key="7">
    <source>
        <dbReference type="HAMAP-Rule" id="MF_00009"/>
    </source>
</evidence>
<dbReference type="RefSeq" id="WP_019595940.1">
    <property type="nucleotide sequence ID" value="NZ_FNQC01000001.1"/>
</dbReference>
<keyword evidence="5 7" id="KW-0378">Hydrolase</keyword>
<keyword evidence="4 7" id="KW-0255">Endonuclease</keyword>
<comment type="function">
    <text evidence="7">Single strand-specific metallo-endoribonuclease involved in late-stage 70S ribosome quality control and in maturation of the 3' terminus of the 16S rRNA.</text>
</comment>
<gene>
    <name evidence="7" type="primary">ybeY</name>
    <name evidence="8" type="ORF">SAMN05444412_101146</name>
</gene>
<protein>
    <recommendedName>
        <fullName evidence="7">Endoribonuclease YbeY</fullName>
        <ecNumber evidence="7">3.1.-.-</ecNumber>
    </recommendedName>
</protein>
<dbReference type="HAMAP" id="MF_00009">
    <property type="entry name" value="Endoribonucl_YbeY"/>
    <property type="match status" value="1"/>
</dbReference>
<dbReference type="PANTHER" id="PTHR46986:SF1">
    <property type="entry name" value="ENDORIBONUCLEASE YBEY, CHLOROPLASTIC"/>
    <property type="match status" value="1"/>
</dbReference>
<evidence type="ECO:0000256" key="5">
    <source>
        <dbReference type="ARBA" id="ARBA00022801"/>
    </source>
</evidence>
<dbReference type="InterPro" id="IPR023091">
    <property type="entry name" value="MetalPrtase_cat_dom_sf_prd"/>
</dbReference>
<dbReference type="InterPro" id="IPR020549">
    <property type="entry name" value="YbeY_CS"/>
</dbReference>
<evidence type="ECO:0000256" key="6">
    <source>
        <dbReference type="ARBA" id="ARBA00022833"/>
    </source>
</evidence>
<dbReference type="PANTHER" id="PTHR46986">
    <property type="entry name" value="ENDORIBONUCLEASE YBEY, CHLOROPLASTIC"/>
    <property type="match status" value="1"/>
</dbReference>
<dbReference type="EMBL" id="FNQC01000001">
    <property type="protein sequence ID" value="SDY43630.1"/>
    <property type="molecule type" value="Genomic_DNA"/>
</dbReference>
<comment type="similarity">
    <text evidence="1 7">Belongs to the endoribonuclease YbeY family.</text>
</comment>
<name>A0A1H3JUH8_9BACT</name>
<keyword evidence="9" id="KW-1185">Reference proteome</keyword>
<comment type="caution">
    <text evidence="8">The sequence shown here is derived from an EMBL/GenBank/DDBJ whole genome shotgun (WGS) entry which is preliminary data.</text>
</comment>
<evidence type="ECO:0000313" key="8">
    <source>
        <dbReference type="EMBL" id="SDY43630.1"/>
    </source>
</evidence>
<sequence>MAIQFFEEEIKFQLKEKNKHKKWLKKIAEEGGYSIGEINYVFCSDEYLHQKNLEYLNHDTLTDIITFDNSEGDNKIEADIFVSIDRVIDNSQRMDILFETELLRVMSHGILHLMGYKDKKEEEVLKMRKMEEVCIHHFQNM</sequence>
<feature type="binding site" evidence="7">
    <location>
        <position position="112"/>
    </location>
    <ligand>
        <name>Zn(2+)</name>
        <dbReference type="ChEBI" id="CHEBI:29105"/>
        <note>catalytic</note>
    </ligand>
</feature>
<keyword evidence="2 7" id="KW-0540">Nuclease</keyword>
<dbReference type="Gene3D" id="3.40.390.30">
    <property type="entry name" value="Metalloproteases ('zincins'), catalytic domain"/>
    <property type="match status" value="1"/>
</dbReference>
<keyword evidence="7" id="KW-0698">rRNA processing</keyword>
<dbReference type="Proteomes" id="UP000199663">
    <property type="component" value="Unassembled WGS sequence"/>
</dbReference>
<keyword evidence="7" id="KW-0963">Cytoplasm</keyword>
<evidence type="ECO:0000256" key="2">
    <source>
        <dbReference type="ARBA" id="ARBA00022722"/>
    </source>
</evidence>
<dbReference type="Pfam" id="PF02130">
    <property type="entry name" value="YbeY"/>
    <property type="match status" value="1"/>
</dbReference>
<organism evidence="8 9">
    <name type="scientific">Rhodonellum ikkaensis</name>
    <dbReference type="NCBI Taxonomy" id="336829"/>
    <lineage>
        <taxon>Bacteria</taxon>
        <taxon>Pseudomonadati</taxon>
        <taxon>Bacteroidota</taxon>
        <taxon>Cytophagia</taxon>
        <taxon>Cytophagales</taxon>
        <taxon>Cytophagaceae</taxon>
        <taxon>Rhodonellum</taxon>
    </lineage>
</organism>